<evidence type="ECO:0000313" key="1">
    <source>
        <dbReference type="EMBL" id="SVA47552.1"/>
    </source>
</evidence>
<dbReference type="EMBL" id="UINC01010712">
    <property type="protein sequence ID" value="SVA47552.1"/>
    <property type="molecule type" value="Genomic_DNA"/>
</dbReference>
<protein>
    <submittedName>
        <fullName evidence="1">Uncharacterized protein</fullName>
    </submittedName>
</protein>
<accession>A0A381W509</accession>
<organism evidence="1">
    <name type="scientific">marine metagenome</name>
    <dbReference type="NCBI Taxonomy" id="408172"/>
    <lineage>
        <taxon>unclassified sequences</taxon>
        <taxon>metagenomes</taxon>
        <taxon>ecological metagenomes</taxon>
    </lineage>
</organism>
<dbReference type="AlphaFoldDB" id="A0A381W509"/>
<sequence>MNSGLLSANPCGLLPIPVWLPYTAVQLVYNDERWGDIMKSTEASTIREALKRVGIELASDRIDELKEIYVQYLSQLEDMHNLDLDTSEVTGVFLPGPISELK</sequence>
<proteinExistence type="predicted"/>
<name>A0A381W509_9ZZZZ</name>
<reference evidence="1" key="1">
    <citation type="submission" date="2018-05" db="EMBL/GenBank/DDBJ databases">
        <authorList>
            <person name="Lanie J.A."/>
            <person name="Ng W.-L."/>
            <person name="Kazmierczak K.M."/>
            <person name="Andrzejewski T.M."/>
            <person name="Davidsen T.M."/>
            <person name="Wayne K.J."/>
            <person name="Tettelin H."/>
            <person name="Glass J.I."/>
            <person name="Rusch D."/>
            <person name="Podicherti R."/>
            <person name="Tsui H.-C.T."/>
            <person name="Winkler M.E."/>
        </authorList>
    </citation>
    <scope>NUCLEOTIDE SEQUENCE</scope>
</reference>
<gene>
    <name evidence="1" type="ORF">METZ01_LOCUS100406</name>
</gene>